<name>U4VIW1_9HYPH</name>
<dbReference type="AlphaFoldDB" id="U4VIW1"/>
<protein>
    <recommendedName>
        <fullName evidence="3">Autotransporter outer membrane beta-barrel domain-containing protein</fullName>
    </recommendedName>
</protein>
<proteinExistence type="predicted"/>
<dbReference type="NCBIfam" id="TIGR01414">
    <property type="entry name" value="autotrans_barl"/>
    <property type="match status" value="1"/>
</dbReference>
<gene>
    <name evidence="1" type="ORF">Q644_01875</name>
</gene>
<dbReference type="SUPFAM" id="SSF103515">
    <property type="entry name" value="Autotransporter"/>
    <property type="match status" value="1"/>
</dbReference>
<dbReference type="EMBL" id="ASXJ01000065">
    <property type="protein sequence ID" value="ERM02746.1"/>
    <property type="molecule type" value="Genomic_DNA"/>
</dbReference>
<accession>U4VIW1</accession>
<dbReference type="Proteomes" id="UP000016842">
    <property type="component" value="Unassembled WGS sequence"/>
</dbReference>
<dbReference type="InterPro" id="IPR036709">
    <property type="entry name" value="Autotransporte_beta_dom_sf"/>
</dbReference>
<dbReference type="InterPro" id="IPR006315">
    <property type="entry name" value="OM_autotransptr_brl_dom"/>
</dbReference>
<evidence type="ECO:0000313" key="2">
    <source>
        <dbReference type="Proteomes" id="UP000016842"/>
    </source>
</evidence>
<dbReference type="PATRIC" id="fig|1337887.3.peg.1326"/>
<organism evidence="1 2">
    <name type="scientific">Brucella intermedia 229E</name>
    <dbReference type="NCBI Taxonomy" id="1337887"/>
    <lineage>
        <taxon>Bacteria</taxon>
        <taxon>Pseudomonadati</taxon>
        <taxon>Pseudomonadota</taxon>
        <taxon>Alphaproteobacteria</taxon>
        <taxon>Hyphomicrobiales</taxon>
        <taxon>Brucellaceae</taxon>
        <taxon>Brucella/Ochrobactrum group</taxon>
        <taxon>Brucella</taxon>
    </lineage>
</organism>
<dbReference type="Gene3D" id="2.40.128.130">
    <property type="entry name" value="Autotransporter beta-domain"/>
    <property type="match status" value="1"/>
</dbReference>
<evidence type="ECO:0000313" key="1">
    <source>
        <dbReference type="EMBL" id="ERM02746.1"/>
    </source>
</evidence>
<sequence>MDVSGTTFANQNERLWGGIGLGGSYNWNSDKYSVYGEGAINTSLADFGDSYSYKGTLGFRVKW</sequence>
<reference evidence="1 2" key="1">
    <citation type="journal article" date="2014" name="FEMS Microbiol. Lett.">
        <title>Genome sequencing analysis reveals virulence-related gene content of Ochrobactrum intermedium strain 229E, a urease-positive strain isolated from the human gastric niche.</title>
        <authorList>
            <person name="Kulkarni G.J."/>
            <person name="Shetty S."/>
            <person name="Dharne M.S."/>
            <person name="Shouche Y.S."/>
        </authorList>
    </citation>
    <scope>NUCLEOTIDE SEQUENCE [LARGE SCALE GENOMIC DNA]</scope>
    <source>
        <strain evidence="1 2">229E</strain>
    </source>
</reference>
<dbReference type="GO" id="GO:0019867">
    <property type="term" value="C:outer membrane"/>
    <property type="evidence" value="ECO:0007669"/>
    <property type="project" value="InterPro"/>
</dbReference>
<evidence type="ECO:0008006" key="3">
    <source>
        <dbReference type="Google" id="ProtNLM"/>
    </source>
</evidence>
<comment type="caution">
    <text evidence="1">The sequence shown here is derived from an EMBL/GenBank/DDBJ whole genome shotgun (WGS) entry which is preliminary data.</text>
</comment>